<dbReference type="Pfam" id="PF07848">
    <property type="entry name" value="PaaX"/>
    <property type="match status" value="1"/>
</dbReference>
<keyword evidence="6" id="KW-1185">Reference proteome</keyword>
<dbReference type="InterPro" id="IPR036388">
    <property type="entry name" value="WH-like_DNA-bd_sf"/>
</dbReference>
<dbReference type="Proteomes" id="UP000544090">
    <property type="component" value="Unassembled WGS sequence"/>
</dbReference>
<protein>
    <submittedName>
        <fullName evidence="5">PaaX family transcriptional regulator</fullName>
    </submittedName>
</protein>
<dbReference type="GO" id="GO:0006351">
    <property type="term" value="P:DNA-templated transcription"/>
    <property type="evidence" value="ECO:0007669"/>
    <property type="project" value="InterPro"/>
</dbReference>
<evidence type="ECO:0000259" key="2">
    <source>
        <dbReference type="Pfam" id="PF07848"/>
    </source>
</evidence>
<organism evidence="5 6">
    <name type="scientific">Arthrobacter mobilis</name>
    <dbReference type="NCBI Taxonomy" id="2724944"/>
    <lineage>
        <taxon>Bacteria</taxon>
        <taxon>Bacillati</taxon>
        <taxon>Actinomycetota</taxon>
        <taxon>Actinomycetes</taxon>
        <taxon>Micrococcales</taxon>
        <taxon>Micrococcaceae</taxon>
        <taxon>Arthrobacter</taxon>
    </lineage>
</organism>
<comment type="caution">
    <text evidence="5">The sequence shown here is derived from an EMBL/GenBank/DDBJ whole genome shotgun (WGS) entry which is preliminary data.</text>
</comment>
<keyword evidence="1" id="KW-1133">Transmembrane helix</keyword>
<gene>
    <name evidence="5" type="ORF">HGG74_14400</name>
</gene>
<dbReference type="InterPro" id="IPR012906">
    <property type="entry name" value="PaaX-like_N"/>
</dbReference>
<feature type="domain" description="Transcriptional repressor PaaX-like C-terminal" evidence="3">
    <location>
        <begin position="185"/>
        <end position="280"/>
    </location>
</feature>
<feature type="transmembrane region" description="Helical" evidence="1">
    <location>
        <begin position="20"/>
        <end position="44"/>
    </location>
</feature>
<dbReference type="Pfam" id="PF08223">
    <property type="entry name" value="PaaX_C"/>
    <property type="match status" value="1"/>
</dbReference>
<dbReference type="PIRSF" id="PIRSF020623">
    <property type="entry name" value="PaaX"/>
    <property type="match status" value="1"/>
</dbReference>
<reference evidence="5 6" key="1">
    <citation type="submission" date="2020-04" db="EMBL/GenBank/DDBJ databases">
        <title>Arthrobacter sp. nov.</title>
        <authorList>
            <person name="Liu S."/>
        </authorList>
    </citation>
    <scope>NUCLEOTIDE SEQUENCE [LARGE SCALE GENOMIC DNA]</scope>
    <source>
        <strain evidence="5 6">E918</strain>
    </source>
</reference>
<dbReference type="Pfam" id="PF20803">
    <property type="entry name" value="PaaX_M"/>
    <property type="match status" value="1"/>
</dbReference>
<feature type="domain" description="Transcriptional repressor PaaX-like central Cas2-like" evidence="4">
    <location>
        <begin position="104"/>
        <end position="178"/>
    </location>
</feature>
<dbReference type="PANTHER" id="PTHR30319:SF1">
    <property type="entry name" value="TRANSCRIPTIONAL REPRESSOR PAAX"/>
    <property type="match status" value="1"/>
</dbReference>
<dbReference type="InterPro" id="IPR011965">
    <property type="entry name" value="PaaX_trns_reg"/>
</dbReference>
<dbReference type="Gene3D" id="3.30.70.2650">
    <property type="match status" value="1"/>
</dbReference>
<keyword evidence="1" id="KW-0472">Membrane</keyword>
<keyword evidence="1" id="KW-0812">Transmembrane</keyword>
<evidence type="ECO:0000259" key="4">
    <source>
        <dbReference type="Pfam" id="PF20803"/>
    </source>
</evidence>
<accession>A0A7X6HEQ4</accession>
<dbReference type="EMBL" id="JAAZSQ010000015">
    <property type="protein sequence ID" value="NKX55706.1"/>
    <property type="molecule type" value="Genomic_DNA"/>
</dbReference>
<dbReference type="PANTHER" id="PTHR30319">
    <property type="entry name" value="PHENYLACETIC ACID REGULATOR-RELATED TRANSCRIPTIONAL REPRESSOR"/>
    <property type="match status" value="1"/>
</dbReference>
<evidence type="ECO:0000313" key="6">
    <source>
        <dbReference type="Proteomes" id="UP000544090"/>
    </source>
</evidence>
<sequence>MSRPPQPPRAQRVLHQELIVTLYGLYGGGAGGVLPVSALVAMLADLEIDGQAARSTISRLKAKGILHSIKDDGVARYALSEDVLDLFNADDQRIFAPERSRPGDPWSLVVFSVPEAERNRRYELKAELTSLGFGFVAAGVAIAPSTVMEQAMARLAARGLDRYAEYFSGDYLKGGDIRAQVGQWWDLDSLDRQYTEFLDDYSELADYWEQRAADGGTLPATERRLAFRTYVPLLTLWRKFPYRDPNLPLEYLPPEWKAPRAKQVFLTLHRILRAPAADHAGELLRSRS</sequence>
<evidence type="ECO:0000259" key="3">
    <source>
        <dbReference type="Pfam" id="PF08223"/>
    </source>
</evidence>
<name>A0A7X6HEQ4_9MICC</name>
<evidence type="ECO:0000313" key="5">
    <source>
        <dbReference type="EMBL" id="NKX55706.1"/>
    </source>
</evidence>
<evidence type="ECO:0000256" key="1">
    <source>
        <dbReference type="SAM" id="Phobius"/>
    </source>
</evidence>
<dbReference type="Gene3D" id="1.10.10.10">
    <property type="entry name" value="Winged helix-like DNA-binding domain superfamily/Winged helix DNA-binding domain"/>
    <property type="match status" value="1"/>
</dbReference>
<dbReference type="InterPro" id="IPR013225">
    <property type="entry name" value="PaaX_C"/>
</dbReference>
<feature type="domain" description="Transcriptional repressor PaaX-like N-terminal" evidence="2">
    <location>
        <begin position="18"/>
        <end position="82"/>
    </location>
</feature>
<proteinExistence type="predicted"/>
<dbReference type="InterPro" id="IPR048846">
    <property type="entry name" value="PaaX-like_central"/>
</dbReference>
<dbReference type="AlphaFoldDB" id="A0A7X6HEQ4"/>